<dbReference type="InterPro" id="IPR051783">
    <property type="entry name" value="NAD(P)-dependent_oxidoreduct"/>
</dbReference>
<dbReference type="GO" id="GO:0004029">
    <property type="term" value="F:aldehyde dehydrogenase (NAD+) activity"/>
    <property type="evidence" value="ECO:0007669"/>
    <property type="project" value="TreeGrafter"/>
</dbReference>
<reference evidence="2" key="2">
    <citation type="journal article" date="2021" name="PeerJ">
        <title>Extensive microbial diversity within the chicken gut microbiome revealed by metagenomics and culture.</title>
        <authorList>
            <person name="Gilroy R."/>
            <person name="Ravi A."/>
            <person name="Getino M."/>
            <person name="Pursley I."/>
            <person name="Horton D.L."/>
            <person name="Alikhan N.F."/>
            <person name="Baker D."/>
            <person name="Gharbi K."/>
            <person name="Hall N."/>
            <person name="Watson M."/>
            <person name="Adriaenssens E.M."/>
            <person name="Foster-Nyarko E."/>
            <person name="Jarju S."/>
            <person name="Secka A."/>
            <person name="Antonio M."/>
            <person name="Oren A."/>
            <person name="Chaudhuri R.R."/>
            <person name="La Ragione R."/>
            <person name="Hildebrand F."/>
            <person name="Pallen M.J."/>
        </authorList>
    </citation>
    <scope>NUCLEOTIDE SEQUENCE</scope>
    <source>
        <strain evidence="2">CHK33-4379</strain>
    </source>
</reference>
<dbReference type="PANTHER" id="PTHR48079">
    <property type="entry name" value="PROTEIN YEEZ"/>
    <property type="match status" value="1"/>
</dbReference>
<feature type="domain" description="NAD-dependent epimerase/dehydratase" evidence="1">
    <location>
        <begin position="6"/>
        <end position="228"/>
    </location>
</feature>
<comment type="caution">
    <text evidence="2">The sequence shown here is derived from an EMBL/GenBank/DDBJ whole genome shotgun (WGS) entry which is preliminary data.</text>
</comment>
<dbReference type="GO" id="GO:0005737">
    <property type="term" value="C:cytoplasm"/>
    <property type="evidence" value="ECO:0007669"/>
    <property type="project" value="TreeGrafter"/>
</dbReference>
<accession>A0A9D1GTA6</accession>
<dbReference type="Pfam" id="PF01370">
    <property type="entry name" value="Epimerase"/>
    <property type="match status" value="1"/>
</dbReference>
<proteinExistence type="predicted"/>
<name>A0A9D1GTA6_9FIRM</name>
<dbReference type="Proteomes" id="UP000824136">
    <property type="component" value="Unassembled WGS sequence"/>
</dbReference>
<dbReference type="AlphaFoldDB" id="A0A9D1GTA6"/>
<evidence type="ECO:0000313" key="3">
    <source>
        <dbReference type="Proteomes" id="UP000824136"/>
    </source>
</evidence>
<gene>
    <name evidence="2" type="ORF">IAC39_05050</name>
</gene>
<dbReference type="SUPFAM" id="SSF51735">
    <property type="entry name" value="NAD(P)-binding Rossmann-fold domains"/>
    <property type="match status" value="1"/>
</dbReference>
<organism evidence="2 3">
    <name type="scientific">Candidatus Faeciplasma pullistercoris</name>
    <dbReference type="NCBI Taxonomy" id="2840800"/>
    <lineage>
        <taxon>Bacteria</taxon>
        <taxon>Bacillati</taxon>
        <taxon>Bacillota</taxon>
        <taxon>Clostridia</taxon>
        <taxon>Eubacteriales</taxon>
        <taxon>Oscillospiraceae</taxon>
        <taxon>Oscillospiraceae incertae sedis</taxon>
        <taxon>Candidatus Faeciplasma</taxon>
    </lineage>
</organism>
<evidence type="ECO:0000313" key="2">
    <source>
        <dbReference type="EMBL" id="HIT59056.1"/>
    </source>
</evidence>
<dbReference type="InterPro" id="IPR036291">
    <property type="entry name" value="NAD(P)-bd_dom_sf"/>
</dbReference>
<dbReference type="InterPro" id="IPR001509">
    <property type="entry name" value="Epimerase_deHydtase"/>
</dbReference>
<evidence type="ECO:0000259" key="1">
    <source>
        <dbReference type="Pfam" id="PF01370"/>
    </source>
</evidence>
<reference evidence="2" key="1">
    <citation type="submission" date="2020-10" db="EMBL/GenBank/DDBJ databases">
        <authorList>
            <person name="Gilroy R."/>
        </authorList>
    </citation>
    <scope>NUCLEOTIDE SEQUENCE</scope>
    <source>
        <strain evidence="2">CHK33-4379</strain>
    </source>
</reference>
<dbReference type="Gene3D" id="3.40.50.720">
    <property type="entry name" value="NAD(P)-binding Rossmann-like Domain"/>
    <property type="match status" value="1"/>
</dbReference>
<dbReference type="PANTHER" id="PTHR48079:SF6">
    <property type="entry name" value="NAD(P)-BINDING DOMAIN-CONTAINING PROTEIN-RELATED"/>
    <property type="match status" value="1"/>
</dbReference>
<dbReference type="EMBL" id="DVLL01000019">
    <property type="protein sequence ID" value="HIT59056.1"/>
    <property type="molecule type" value="Genomic_DNA"/>
</dbReference>
<protein>
    <submittedName>
        <fullName evidence="2">NAD-dependent epimerase/dehydratase family protein</fullName>
    </submittedName>
</protein>
<sequence>MYSEYYLTGATGFLGSHVLDKLLKSGAKVNALVLPNDKNLSLLPKGVTITYGDVTNLKSLEDWTANITHPCCLIHCAGIIYIESAPNKKLTDVNVGGTANIIKLCRERGIDKLVYASSVHAIPELPNGKIMSEISEFSPEKVSGWYAKSKAKATALVLDAAKKGLNASVIHPSGIIGPGDIAMGSTTSMLISYCEGKLPVSVKGGYDFVDVRDVADGVIACCEKGERGQCYILSGEYISVDNLLNTASKITGRKRPLFTVPLKLASMVAKLVEKISLKMGKKPYFTPYAVMVLGTNAKFSHKKATEKLGYSPRRISETLRDTIEWIKRTYLPKTA</sequence>